<comment type="caution">
    <text evidence="2">The sequence shown here is derived from an EMBL/GenBank/DDBJ whole genome shotgun (WGS) entry which is preliminary data.</text>
</comment>
<name>A0AA39UD81_9AGAR</name>
<keyword evidence="3" id="KW-1185">Reference proteome</keyword>
<evidence type="ECO:0000256" key="1">
    <source>
        <dbReference type="SAM" id="MobiDB-lite"/>
    </source>
</evidence>
<feature type="compositionally biased region" description="Polar residues" evidence="1">
    <location>
        <begin position="222"/>
        <end position="237"/>
    </location>
</feature>
<organism evidence="2 3">
    <name type="scientific">Armillaria novae-zelandiae</name>
    <dbReference type="NCBI Taxonomy" id="153914"/>
    <lineage>
        <taxon>Eukaryota</taxon>
        <taxon>Fungi</taxon>
        <taxon>Dikarya</taxon>
        <taxon>Basidiomycota</taxon>
        <taxon>Agaricomycotina</taxon>
        <taxon>Agaricomycetes</taxon>
        <taxon>Agaricomycetidae</taxon>
        <taxon>Agaricales</taxon>
        <taxon>Marasmiineae</taxon>
        <taxon>Physalacriaceae</taxon>
        <taxon>Armillaria</taxon>
    </lineage>
</organism>
<dbReference type="Proteomes" id="UP001175227">
    <property type="component" value="Unassembled WGS sequence"/>
</dbReference>
<proteinExistence type="predicted"/>
<reference evidence="2" key="1">
    <citation type="submission" date="2023-06" db="EMBL/GenBank/DDBJ databases">
        <authorList>
            <consortium name="Lawrence Berkeley National Laboratory"/>
            <person name="Ahrendt S."/>
            <person name="Sahu N."/>
            <person name="Indic B."/>
            <person name="Wong-Bajracharya J."/>
            <person name="Merenyi Z."/>
            <person name="Ke H.-M."/>
            <person name="Monk M."/>
            <person name="Kocsube S."/>
            <person name="Drula E."/>
            <person name="Lipzen A."/>
            <person name="Balint B."/>
            <person name="Henrissat B."/>
            <person name="Andreopoulos B."/>
            <person name="Martin F.M."/>
            <person name="Harder C.B."/>
            <person name="Rigling D."/>
            <person name="Ford K.L."/>
            <person name="Foster G.D."/>
            <person name="Pangilinan J."/>
            <person name="Papanicolaou A."/>
            <person name="Barry K."/>
            <person name="LaButti K."/>
            <person name="Viragh M."/>
            <person name="Koriabine M."/>
            <person name="Yan M."/>
            <person name="Riley R."/>
            <person name="Champramary S."/>
            <person name="Plett K.L."/>
            <person name="Tsai I.J."/>
            <person name="Slot J."/>
            <person name="Sipos G."/>
            <person name="Plett J."/>
            <person name="Nagy L.G."/>
            <person name="Grigoriev I.V."/>
        </authorList>
    </citation>
    <scope>NUCLEOTIDE SEQUENCE</scope>
    <source>
        <strain evidence="2">ICMP 16352</strain>
    </source>
</reference>
<dbReference type="AlphaFoldDB" id="A0AA39UD81"/>
<protein>
    <submittedName>
        <fullName evidence="2">Uncharacterized protein</fullName>
    </submittedName>
</protein>
<evidence type="ECO:0000313" key="2">
    <source>
        <dbReference type="EMBL" id="KAK0477974.1"/>
    </source>
</evidence>
<dbReference type="EMBL" id="JAUEPR010000015">
    <property type="protein sequence ID" value="KAK0477974.1"/>
    <property type="molecule type" value="Genomic_DNA"/>
</dbReference>
<accession>A0AA39UD81</accession>
<gene>
    <name evidence="2" type="ORF">IW261DRAFT_258381</name>
</gene>
<evidence type="ECO:0000313" key="3">
    <source>
        <dbReference type="Proteomes" id="UP001175227"/>
    </source>
</evidence>
<sequence length="258" mass="29101">MGTNRARGCVAHGPLEMQGSSQKREWLRTFRSSNLKLQLSLSSFPVQSIPPEPPLRVPRTPLNWPASCSSESGTGVGVVEECDRLGCFKALTVEIVNPFRVVDSESRFGKYHVDVRKTALSLERWEINNLTTTYIHFELQRVILPQLVFYSEHSRWSHGARTSHRIRMWWFLVKVRGAAANGQVISANSIQILMALKRVLLSRTFITAVPPPKRSSAGYMQPASTSSIHTSRLPPSSSNNSMIPLWAYPRAHFRCTTR</sequence>
<feature type="region of interest" description="Disordered" evidence="1">
    <location>
        <begin position="216"/>
        <end position="237"/>
    </location>
</feature>